<reference evidence="2 3" key="1">
    <citation type="submission" date="2024-01" db="EMBL/GenBank/DDBJ databases">
        <title>Genome assemblies of Stephania.</title>
        <authorList>
            <person name="Yang L."/>
        </authorList>
    </citation>
    <scope>NUCLEOTIDE SEQUENCE [LARGE SCALE GENOMIC DNA]</scope>
    <source>
        <strain evidence="2">JXDWG</strain>
        <tissue evidence="2">Leaf</tissue>
    </source>
</reference>
<keyword evidence="3" id="KW-1185">Reference proteome</keyword>
<feature type="compositionally biased region" description="Low complexity" evidence="1">
    <location>
        <begin position="40"/>
        <end position="53"/>
    </location>
</feature>
<evidence type="ECO:0000313" key="2">
    <source>
        <dbReference type="EMBL" id="KAK9082910.1"/>
    </source>
</evidence>
<feature type="compositionally biased region" description="Polar residues" evidence="1">
    <location>
        <begin position="80"/>
        <end position="102"/>
    </location>
</feature>
<dbReference type="Proteomes" id="UP001419268">
    <property type="component" value="Unassembled WGS sequence"/>
</dbReference>
<comment type="caution">
    <text evidence="2">The sequence shown here is derived from an EMBL/GenBank/DDBJ whole genome shotgun (WGS) entry which is preliminary data.</text>
</comment>
<name>A0AAP0E0J0_9MAGN</name>
<feature type="region of interest" description="Disordered" evidence="1">
    <location>
        <begin position="39"/>
        <end position="102"/>
    </location>
</feature>
<protein>
    <submittedName>
        <fullName evidence="2">Uncharacterized protein</fullName>
    </submittedName>
</protein>
<dbReference type="EMBL" id="JBBNAG010000013">
    <property type="protein sequence ID" value="KAK9082910.1"/>
    <property type="molecule type" value="Genomic_DNA"/>
</dbReference>
<accession>A0AAP0E0J0</accession>
<feature type="compositionally biased region" description="Polar residues" evidence="1">
    <location>
        <begin position="54"/>
        <end position="72"/>
    </location>
</feature>
<proteinExistence type="predicted"/>
<evidence type="ECO:0000256" key="1">
    <source>
        <dbReference type="SAM" id="MobiDB-lite"/>
    </source>
</evidence>
<evidence type="ECO:0000313" key="3">
    <source>
        <dbReference type="Proteomes" id="UP001419268"/>
    </source>
</evidence>
<sequence>MVDQRFRICHMGLKYSSLLVWDFIMKVKQKDLAVTLILQSTPNPSNPRNSSTTGTLISYTPQPHQALKSPQNKPHENVPALTTSSANTRNSTPPASSKSLTL</sequence>
<gene>
    <name evidence="2" type="ORF">Scep_029381</name>
</gene>
<organism evidence="2 3">
    <name type="scientific">Stephania cephalantha</name>
    <dbReference type="NCBI Taxonomy" id="152367"/>
    <lineage>
        <taxon>Eukaryota</taxon>
        <taxon>Viridiplantae</taxon>
        <taxon>Streptophyta</taxon>
        <taxon>Embryophyta</taxon>
        <taxon>Tracheophyta</taxon>
        <taxon>Spermatophyta</taxon>
        <taxon>Magnoliopsida</taxon>
        <taxon>Ranunculales</taxon>
        <taxon>Menispermaceae</taxon>
        <taxon>Menispermoideae</taxon>
        <taxon>Cissampelideae</taxon>
        <taxon>Stephania</taxon>
    </lineage>
</organism>
<dbReference type="AlphaFoldDB" id="A0AAP0E0J0"/>